<gene>
    <name evidence="2" type="ORF">BLA23254_07796</name>
</gene>
<feature type="compositionally biased region" description="Basic residues" evidence="1">
    <location>
        <begin position="214"/>
        <end position="226"/>
    </location>
</feature>
<dbReference type="Proteomes" id="UP000494218">
    <property type="component" value="Unassembled WGS sequence"/>
</dbReference>
<evidence type="ECO:0000313" key="3">
    <source>
        <dbReference type="Proteomes" id="UP000494218"/>
    </source>
</evidence>
<feature type="compositionally biased region" description="Basic and acidic residues" evidence="1">
    <location>
        <begin position="115"/>
        <end position="135"/>
    </location>
</feature>
<feature type="compositionally biased region" description="Low complexity" evidence="1">
    <location>
        <begin position="73"/>
        <end position="82"/>
    </location>
</feature>
<organism evidence="2 3">
    <name type="scientific">Burkholderia lata (strain ATCC 17760 / DSM 23089 / LMG 22485 / NCIMB 9086 / R18194 / 383)</name>
    <dbReference type="NCBI Taxonomy" id="482957"/>
    <lineage>
        <taxon>Bacteria</taxon>
        <taxon>Pseudomonadati</taxon>
        <taxon>Pseudomonadota</taxon>
        <taxon>Betaproteobacteria</taxon>
        <taxon>Burkholderiales</taxon>
        <taxon>Burkholderiaceae</taxon>
        <taxon>Burkholderia</taxon>
        <taxon>Burkholderia cepacia complex</taxon>
    </lineage>
</organism>
<reference evidence="2 3" key="1">
    <citation type="submission" date="2019-09" db="EMBL/GenBank/DDBJ databases">
        <authorList>
            <person name="Depoorter E."/>
        </authorList>
    </citation>
    <scope>NUCLEOTIDE SEQUENCE [LARGE SCALE GENOMIC DNA]</scope>
    <source>
        <strain evidence="2">LMG 23254</strain>
    </source>
</reference>
<feature type="compositionally biased region" description="Basic and acidic residues" evidence="1">
    <location>
        <begin position="149"/>
        <end position="158"/>
    </location>
</feature>
<accession>A0A6P2SX00</accession>
<dbReference type="AlphaFoldDB" id="A0A6P2SX00"/>
<feature type="compositionally biased region" description="Low complexity" evidence="1">
    <location>
        <begin position="201"/>
        <end position="213"/>
    </location>
</feature>
<sequence length="253" mass="28451">MAYCKKYSIREWLALRYCGNRQAIEETPEHARPSAPFRRIDHRSRCGDRPASPVRHRPRVRQSRLDRAADVPRLPGRFPLRARLARGRRGRDGRRPCAGHRQCGGRQPAFGGGRRQRDGQSLHRLQEPHAADRHRGPAGARDPAVRSVPRRDAGRRAAEAIREMEHRARACAGCAGRDRTCVPHRDAGAARPGVRVDPGRRLGPAGRAATAPRRQQRRAARPGRACTARRHARCRAAPRVRGRCGRRSRWCVG</sequence>
<feature type="compositionally biased region" description="Basic residues" evidence="1">
    <location>
        <begin position="83"/>
        <end position="92"/>
    </location>
</feature>
<feature type="region of interest" description="Disordered" evidence="1">
    <location>
        <begin position="186"/>
        <end position="226"/>
    </location>
</feature>
<protein>
    <submittedName>
        <fullName evidence="2">Uncharacterized protein</fullName>
    </submittedName>
</protein>
<dbReference type="EMBL" id="CABVPW010000069">
    <property type="protein sequence ID" value="VWC50685.1"/>
    <property type="molecule type" value="Genomic_DNA"/>
</dbReference>
<evidence type="ECO:0000313" key="2">
    <source>
        <dbReference type="EMBL" id="VWC50685.1"/>
    </source>
</evidence>
<evidence type="ECO:0000256" key="1">
    <source>
        <dbReference type="SAM" id="MobiDB-lite"/>
    </source>
</evidence>
<name>A0A6P2SX00_BURL3</name>
<proteinExistence type="predicted"/>
<feature type="region of interest" description="Disordered" evidence="1">
    <location>
        <begin position="27"/>
        <end position="158"/>
    </location>
</feature>